<dbReference type="InterPro" id="IPR014729">
    <property type="entry name" value="Rossmann-like_a/b/a_fold"/>
</dbReference>
<evidence type="ECO:0000256" key="4">
    <source>
        <dbReference type="ARBA" id="ARBA00022598"/>
    </source>
</evidence>
<dbReference type="InParanoid" id="A0A4Q1BGQ9"/>
<dbReference type="GO" id="GO:0000049">
    <property type="term" value="F:tRNA binding"/>
    <property type="evidence" value="ECO:0007669"/>
    <property type="project" value="InterPro"/>
</dbReference>
<comment type="caution">
    <text evidence="14">The sequence shown here is derived from an EMBL/GenBank/DDBJ whole genome shotgun (WGS) entry which is preliminary data.</text>
</comment>
<dbReference type="SUPFAM" id="SSF52374">
    <property type="entry name" value="Nucleotidylyl transferase"/>
    <property type="match status" value="1"/>
</dbReference>
<evidence type="ECO:0000259" key="13">
    <source>
        <dbReference type="Pfam" id="PF19269"/>
    </source>
</evidence>
<sequence length="606" mass="69039">MSPSAGSIWPLRALRVFQRTKSPSLGVCLRCTSSVSAQSPAESSSTARLRFAPSPTGHLHLGGLRTALFNHLLARKWKGKWILRIEDTDRVRLVEGAADALRDILEWAGLDYDEVGVGRGGSHGPYIQSERLDIYRHHVDVLLSSDQAYHCFCTPDELLKIRQELLAKGARYPYDGRCRHLTSEDVQRRKRAGEKYTVRFKRKTPERVPRMPPDLVFGDIQTPWVEGQDDFIILKSDGWPTYHLASVVDDHLMEISHVLRGAEWLPSTPKHHMLYEAFGWKSPKFAHLPLLVNADRSKLSKRIGDVRIDHYRQQGYEPEALLNFVALMGWDHHTAISSLSQEPEGLPPHSRHDDHSLYEVFSVPQLIEAFELKDVNHRKAAVNHSKLEFLNKMTLRRKAGRLGEDGLLVNYGKVSDDEGKERRDLLKRLQRMLKAEDILKDNDLVEDINYVEKVFDSELPRIRKLNEIPTSSTFFFLEPNYDTVEARGMLRNFPLESYGKSYSSLGYISTDGKVNNIKSVLRALNDRLEVSDMSEDLVWEAINEILAQSQIRKRSVLLMPMRHALTGCLKGPSVPSTMDVLGPTRSLARLRAGLDYVLDLRDSSPR</sequence>
<dbReference type="InterPro" id="IPR008925">
    <property type="entry name" value="aa_tRNA-synth_I_cd-bd_sf"/>
</dbReference>
<evidence type="ECO:0000256" key="2">
    <source>
        <dbReference type="ARBA" id="ARBA00007894"/>
    </source>
</evidence>
<dbReference type="InterPro" id="IPR020058">
    <property type="entry name" value="Glu/Gln-tRNA-synth_Ib_cat-dom"/>
</dbReference>
<dbReference type="AlphaFoldDB" id="A0A4Q1BGQ9"/>
<evidence type="ECO:0000256" key="7">
    <source>
        <dbReference type="ARBA" id="ARBA00022917"/>
    </source>
</evidence>
<dbReference type="EMBL" id="SDIL01000088">
    <property type="protein sequence ID" value="RXK36763.1"/>
    <property type="molecule type" value="Genomic_DNA"/>
</dbReference>
<keyword evidence="15" id="KW-1185">Reference proteome</keyword>
<dbReference type="InterPro" id="IPR004527">
    <property type="entry name" value="Glu-tRNA-ligase_bac/mito"/>
</dbReference>
<evidence type="ECO:0000256" key="9">
    <source>
        <dbReference type="ARBA" id="ARBA00030865"/>
    </source>
</evidence>
<evidence type="ECO:0000313" key="14">
    <source>
        <dbReference type="EMBL" id="RXK36763.1"/>
    </source>
</evidence>
<accession>A0A4Q1BGQ9</accession>
<dbReference type="Gene3D" id="3.40.50.620">
    <property type="entry name" value="HUPs"/>
    <property type="match status" value="1"/>
</dbReference>
<evidence type="ECO:0000259" key="12">
    <source>
        <dbReference type="Pfam" id="PF00749"/>
    </source>
</evidence>
<comment type="similarity">
    <text evidence="2">Belongs to the class-I aminoacyl-tRNA synthetase family. Glutamate--tRNA ligase type 1 subfamily.</text>
</comment>
<evidence type="ECO:0000256" key="3">
    <source>
        <dbReference type="ARBA" id="ARBA00012835"/>
    </source>
</evidence>
<dbReference type="OrthoDB" id="428822at2759"/>
<feature type="domain" description="Aminoacyl-tRNA synthetase class I anticodon-binding" evidence="13">
    <location>
        <begin position="433"/>
        <end position="594"/>
    </location>
</feature>
<keyword evidence="8 11" id="KW-0030">Aminoacyl-tRNA synthetase</keyword>
<proteinExistence type="inferred from homology"/>
<name>A0A4Q1BGQ9_TREME</name>
<dbReference type="Gene3D" id="1.10.10.350">
    <property type="match status" value="1"/>
</dbReference>
<evidence type="ECO:0000256" key="6">
    <source>
        <dbReference type="ARBA" id="ARBA00022840"/>
    </source>
</evidence>
<dbReference type="PROSITE" id="PS00178">
    <property type="entry name" value="AA_TRNA_LIGASE_I"/>
    <property type="match status" value="1"/>
</dbReference>
<gene>
    <name evidence="14" type="ORF">M231_05998</name>
</gene>
<dbReference type="GO" id="GO:0006424">
    <property type="term" value="P:glutamyl-tRNA aminoacylation"/>
    <property type="evidence" value="ECO:0007669"/>
    <property type="project" value="InterPro"/>
</dbReference>
<dbReference type="GO" id="GO:0004818">
    <property type="term" value="F:glutamate-tRNA ligase activity"/>
    <property type="evidence" value="ECO:0007669"/>
    <property type="project" value="UniProtKB-EC"/>
</dbReference>
<dbReference type="InterPro" id="IPR045462">
    <property type="entry name" value="aa-tRNA-synth_I_cd-bd"/>
</dbReference>
<dbReference type="GO" id="GO:0005739">
    <property type="term" value="C:mitochondrion"/>
    <property type="evidence" value="ECO:0007669"/>
    <property type="project" value="UniProtKB-SubCell"/>
</dbReference>
<dbReference type="InterPro" id="IPR001412">
    <property type="entry name" value="aa-tRNA-synth_I_CS"/>
</dbReference>
<dbReference type="VEuPathDB" id="FungiDB:TREMEDRAFT_13793"/>
<dbReference type="EC" id="6.1.1.17" evidence="3"/>
<dbReference type="PANTHER" id="PTHR43311">
    <property type="entry name" value="GLUTAMATE--TRNA LIGASE"/>
    <property type="match status" value="1"/>
</dbReference>
<evidence type="ECO:0000256" key="1">
    <source>
        <dbReference type="ARBA" id="ARBA00004173"/>
    </source>
</evidence>
<evidence type="ECO:0000256" key="10">
    <source>
        <dbReference type="ARBA" id="ARBA00072917"/>
    </source>
</evidence>
<keyword evidence="4 11" id="KW-0436">Ligase</keyword>
<dbReference type="STRING" id="5217.A0A4Q1BGQ9"/>
<reference evidence="14 15" key="1">
    <citation type="submission" date="2016-06" db="EMBL/GenBank/DDBJ databases">
        <title>Evolution of pathogenesis and genome organization in the Tremellales.</title>
        <authorList>
            <person name="Cuomo C."/>
            <person name="Litvintseva A."/>
            <person name="Heitman J."/>
            <person name="Chen Y."/>
            <person name="Sun S."/>
            <person name="Springer D."/>
            <person name="Dromer F."/>
            <person name="Young S."/>
            <person name="Zeng Q."/>
            <person name="Chapman S."/>
            <person name="Gujja S."/>
            <person name="Saif S."/>
            <person name="Birren B."/>
        </authorList>
    </citation>
    <scope>NUCLEOTIDE SEQUENCE [LARGE SCALE GENOMIC DNA]</scope>
    <source>
        <strain evidence="14 15">ATCC 28783</strain>
    </source>
</reference>
<protein>
    <recommendedName>
        <fullName evidence="10">Glutamate--tRNA ligase, mitochondrial</fullName>
        <ecNumber evidence="3">6.1.1.17</ecNumber>
    </recommendedName>
    <alternativeName>
        <fullName evidence="9">Glutamyl-tRNA synthetase</fullName>
    </alternativeName>
</protein>
<evidence type="ECO:0000256" key="11">
    <source>
        <dbReference type="RuleBase" id="RU363037"/>
    </source>
</evidence>
<dbReference type="Proteomes" id="UP000289152">
    <property type="component" value="Unassembled WGS sequence"/>
</dbReference>
<dbReference type="Pfam" id="PF19269">
    <property type="entry name" value="Anticodon_2"/>
    <property type="match status" value="1"/>
</dbReference>
<dbReference type="InterPro" id="IPR049940">
    <property type="entry name" value="GluQ/Sye"/>
</dbReference>
<dbReference type="Pfam" id="PF00749">
    <property type="entry name" value="tRNA-synt_1c"/>
    <property type="match status" value="1"/>
</dbReference>
<evidence type="ECO:0000256" key="5">
    <source>
        <dbReference type="ARBA" id="ARBA00022741"/>
    </source>
</evidence>
<dbReference type="FunCoup" id="A0A4Q1BGQ9">
    <property type="interactions" value="356"/>
</dbReference>
<dbReference type="CDD" id="cd00808">
    <property type="entry name" value="GluRS_core"/>
    <property type="match status" value="1"/>
</dbReference>
<dbReference type="SUPFAM" id="SSF48163">
    <property type="entry name" value="An anticodon-binding domain of class I aminoacyl-tRNA synthetases"/>
    <property type="match status" value="1"/>
</dbReference>
<dbReference type="NCBIfam" id="TIGR00464">
    <property type="entry name" value="gltX_bact"/>
    <property type="match status" value="1"/>
</dbReference>
<organism evidence="14 15">
    <name type="scientific">Tremella mesenterica</name>
    <name type="common">Jelly fungus</name>
    <dbReference type="NCBI Taxonomy" id="5217"/>
    <lineage>
        <taxon>Eukaryota</taxon>
        <taxon>Fungi</taxon>
        <taxon>Dikarya</taxon>
        <taxon>Basidiomycota</taxon>
        <taxon>Agaricomycotina</taxon>
        <taxon>Tremellomycetes</taxon>
        <taxon>Tremellales</taxon>
        <taxon>Tremellaceae</taxon>
        <taxon>Tremella</taxon>
    </lineage>
</organism>
<keyword evidence="6 11" id="KW-0067">ATP-binding</keyword>
<dbReference type="GO" id="GO:0008270">
    <property type="term" value="F:zinc ion binding"/>
    <property type="evidence" value="ECO:0007669"/>
    <property type="project" value="InterPro"/>
</dbReference>
<keyword evidence="5 11" id="KW-0547">Nucleotide-binding</keyword>
<dbReference type="InterPro" id="IPR000924">
    <property type="entry name" value="Glu/Gln-tRNA-synth"/>
</dbReference>
<dbReference type="FunFam" id="3.40.50.620:FF:000045">
    <property type="entry name" value="Glutamate--tRNA ligase, mitochondrial"/>
    <property type="match status" value="1"/>
</dbReference>
<evidence type="ECO:0000256" key="8">
    <source>
        <dbReference type="ARBA" id="ARBA00023146"/>
    </source>
</evidence>
<keyword evidence="7 11" id="KW-0648">Protein biosynthesis</keyword>
<comment type="subcellular location">
    <subcellularLocation>
        <location evidence="1">Mitochondrion</location>
    </subcellularLocation>
</comment>
<dbReference type="InterPro" id="IPR020751">
    <property type="entry name" value="aa-tRNA-synth_I_codon-bd_sub2"/>
</dbReference>
<evidence type="ECO:0000313" key="15">
    <source>
        <dbReference type="Proteomes" id="UP000289152"/>
    </source>
</evidence>
<dbReference type="PANTHER" id="PTHR43311:SF2">
    <property type="entry name" value="GLUTAMATE--TRNA LIGASE, MITOCHONDRIAL-RELATED"/>
    <property type="match status" value="1"/>
</dbReference>
<dbReference type="InterPro" id="IPR033910">
    <property type="entry name" value="GluRS_core"/>
</dbReference>
<dbReference type="PRINTS" id="PR00987">
    <property type="entry name" value="TRNASYNTHGLU"/>
</dbReference>
<dbReference type="GO" id="GO:0005524">
    <property type="term" value="F:ATP binding"/>
    <property type="evidence" value="ECO:0007669"/>
    <property type="project" value="UniProtKB-KW"/>
</dbReference>
<feature type="domain" description="Glutamyl/glutaminyl-tRNA synthetase class Ib catalytic" evidence="12">
    <location>
        <begin position="48"/>
        <end position="334"/>
    </location>
</feature>
<dbReference type="HAMAP" id="MF_00022">
    <property type="entry name" value="Glu_tRNA_synth_type1"/>
    <property type="match status" value="1"/>
</dbReference>